<gene>
    <name evidence="7" type="ORF">OMM_04794</name>
</gene>
<evidence type="ECO:0000259" key="6">
    <source>
        <dbReference type="PROSITE" id="PS50268"/>
    </source>
</evidence>
<dbReference type="CDD" id="cd11304">
    <property type="entry name" value="Cadherin_repeat"/>
    <property type="match status" value="5"/>
</dbReference>
<organism evidence="7 8">
    <name type="scientific">Candidatus Magnetoglobus multicellularis str. Araruama</name>
    <dbReference type="NCBI Taxonomy" id="890399"/>
    <lineage>
        <taxon>Bacteria</taxon>
        <taxon>Pseudomonadati</taxon>
        <taxon>Thermodesulfobacteriota</taxon>
        <taxon>Desulfobacteria</taxon>
        <taxon>Desulfobacterales</taxon>
        <taxon>Desulfobacteraceae</taxon>
        <taxon>Candidatus Magnetoglobus</taxon>
    </lineage>
</organism>
<dbReference type="SMART" id="SM00112">
    <property type="entry name" value="CA"/>
    <property type="match status" value="6"/>
</dbReference>
<dbReference type="GO" id="GO:0005509">
    <property type="term" value="F:calcium ion binding"/>
    <property type="evidence" value="ECO:0007669"/>
    <property type="project" value="InterPro"/>
</dbReference>
<sequence>MKLSNKSMIIGKIWIIYLSILSGLSFYQLPSAIAASGDIVVQYSVYENKPIGTVCVIAEGNPMVFTPNNDITSSDGNWIIMNAFGAYQNIQTNTAFDYETYAPQTKGAKIYTIDVAGVAYPITLTILNTLEVTNQRMGIAENASNNDVVGIVNISDYDLADFRPTFTIRGGNTNNVFALSNPSGGTIVVNDATKLDYESIGDYNLVVQVANGTYTETATIAISVSNVSDSPVIENQLFSIDENSNVGSTVGTVIVTRSYNYNLTYDITAGNTGNAFTIGPSNGIIKVNNKSFLDYETTQAYTLTVQIGGGEYSPSAQMLININDVNEAPVLNNQSASIDENSAMGTIAYTVIATDQENDALSYVITDGNTGNAFSISETTGVIYVSGYLNFESLSVYNLIVAVRDSEYTKTVTISIDIIDVNEPPSLNNQTMSVNENMPNNTPIGSPLSASDPDADDPILTFSIIGGSGIDAIKISSNGQMSVKDSSLLNYESGITSYTVIVQVSDPHALTDTAVVTIHCNNVNEAPMIQPQSFVIAEHTANATVVYTMISSDPDTTNSSYTNNIYRITGGSGSSIFTISTDGEISVSNSSLLDYETAQTLLLTVKVEDKYDSSLYASETVSISLINMNDNHPIVTTQTYSVGKYCTNGVKAAPNDISLATDADGDLLTYEIIDGNINNAFSISNDGFILINNADQIKNSSTVSYFIGIAVNDGTYTATGMIRVNLENYPPSISAINDVFTKMDTPKVIVIKVNDSSGDSVTMTVFSNSEEIIPNDDEHITIADTGTTYHFTIEDSPEIIPLKMLPSNLTGTAQIYVTVTDASGISSTTSFALIVDGQPEFYQFTGRVPDTGQTKCYDNNNEIPCPNSGEDFYGQDANYNINPQSFTKLDALGNDLPDSATEWVMVRDNISGLIWEVKTDDGSIHDKDNTYTWYDSNPETNGGNPGKNGDGTDTEDFINGLNDSNFGGFLIGGCQL</sequence>
<dbReference type="EMBL" id="ATBP01001099">
    <property type="protein sequence ID" value="ETR68055.1"/>
    <property type="molecule type" value="Genomic_DNA"/>
</dbReference>
<keyword evidence="4" id="KW-0472">Membrane</keyword>
<feature type="domain" description="Cadherin" evidence="6">
    <location>
        <begin position="426"/>
        <end position="529"/>
    </location>
</feature>
<dbReference type="Pfam" id="PF00028">
    <property type="entry name" value="Cadherin"/>
    <property type="match status" value="4"/>
</dbReference>
<feature type="domain" description="Cadherin" evidence="6">
    <location>
        <begin position="131"/>
        <end position="233"/>
    </location>
</feature>
<feature type="compositionally biased region" description="Polar residues" evidence="5">
    <location>
        <begin position="930"/>
        <end position="942"/>
    </location>
</feature>
<evidence type="ECO:0000256" key="1">
    <source>
        <dbReference type="ARBA" id="ARBA00004370"/>
    </source>
</evidence>
<evidence type="ECO:0000256" key="3">
    <source>
        <dbReference type="ARBA" id="ARBA00022837"/>
    </source>
</evidence>
<keyword evidence="2" id="KW-0677">Repeat</keyword>
<dbReference type="Proteomes" id="UP000189670">
    <property type="component" value="Unassembled WGS sequence"/>
</dbReference>
<dbReference type="GO" id="GO:0045296">
    <property type="term" value="F:cadherin binding"/>
    <property type="evidence" value="ECO:0007669"/>
    <property type="project" value="TreeGrafter"/>
</dbReference>
<comment type="caution">
    <text evidence="7">The sequence shown here is derived from an EMBL/GenBank/DDBJ whole genome shotgun (WGS) entry which is preliminary data.</text>
</comment>
<comment type="subcellular location">
    <subcellularLocation>
        <location evidence="1">Membrane</location>
    </subcellularLocation>
</comment>
<evidence type="ECO:0000256" key="5">
    <source>
        <dbReference type="SAM" id="MobiDB-lite"/>
    </source>
</evidence>
<accession>A0A1V1NZX5</accession>
<dbReference type="Pfam" id="PF17963">
    <property type="entry name" value="Big_9"/>
    <property type="match status" value="1"/>
</dbReference>
<evidence type="ECO:0000256" key="4">
    <source>
        <dbReference type="ARBA" id="ARBA00023136"/>
    </source>
</evidence>
<feature type="domain" description="Cadherin" evidence="6">
    <location>
        <begin position="330"/>
        <end position="427"/>
    </location>
</feature>
<feature type="domain" description="Cadherin" evidence="6">
    <location>
        <begin position="528"/>
        <end position="635"/>
    </location>
</feature>
<dbReference type="PROSITE" id="PS50268">
    <property type="entry name" value="CADHERIN_2"/>
    <property type="match status" value="5"/>
</dbReference>
<reference evidence="8" key="1">
    <citation type="submission" date="2012-11" db="EMBL/GenBank/DDBJ databases">
        <authorList>
            <person name="Lucero-Rivera Y.E."/>
            <person name="Tovar-Ramirez D."/>
        </authorList>
    </citation>
    <scope>NUCLEOTIDE SEQUENCE [LARGE SCALE GENOMIC DNA]</scope>
    <source>
        <strain evidence="8">Araruama</strain>
    </source>
</reference>
<dbReference type="InterPro" id="IPR039808">
    <property type="entry name" value="Cadherin"/>
</dbReference>
<feature type="region of interest" description="Disordered" evidence="5">
    <location>
        <begin position="927"/>
        <end position="954"/>
    </location>
</feature>
<dbReference type="GO" id="GO:0016342">
    <property type="term" value="C:catenin complex"/>
    <property type="evidence" value="ECO:0007669"/>
    <property type="project" value="TreeGrafter"/>
</dbReference>
<proteinExistence type="predicted"/>
<dbReference type="PANTHER" id="PTHR24027">
    <property type="entry name" value="CADHERIN-23"/>
    <property type="match status" value="1"/>
</dbReference>
<dbReference type="PANTHER" id="PTHR24027:SF438">
    <property type="entry name" value="CADHERIN 23"/>
    <property type="match status" value="1"/>
</dbReference>
<dbReference type="GO" id="GO:0016477">
    <property type="term" value="P:cell migration"/>
    <property type="evidence" value="ECO:0007669"/>
    <property type="project" value="TreeGrafter"/>
</dbReference>
<dbReference type="GO" id="GO:0007156">
    <property type="term" value="P:homophilic cell adhesion via plasma membrane adhesion molecules"/>
    <property type="evidence" value="ECO:0007669"/>
    <property type="project" value="InterPro"/>
</dbReference>
<protein>
    <recommendedName>
        <fullName evidence="6">Cadherin domain-containing protein</fullName>
    </recommendedName>
</protein>
<dbReference type="InterPro" id="IPR015919">
    <property type="entry name" value="Cadherin-like_sf"/>
</dbReference>
<dbReference type="PRINTS" id="PR00205">
    <property type="entry name" value="CADHERIN"/>
</dbReference>
<dbReference type="Gene3D" id="2.60.40.60">
    <property type="entry name" value="Cadherins"/>
    <property type="match status" value="5"/>
</dbReference>
<dbReference type="InterPro" id="IPR002126">
    <property type="entry name" value="Cadherin-like_dom"/>
</dbReference>
<dbReference type="AlphaFoldDB" id="A0A1V1NZX5"/>
<dbReference type="GO" id="GO:0008013">
    <property type="term" value="F:beta-catenin binding"/>
    <property type="evidence" value="ECO:0007669"/>
    <property type="project" value="TreeGrafter"/>
</dbReference>
<keyword evidence="3" id="KW-0106">Calcium</keyword>
<evidence type="ECO:0000313" key="7">
    <source>
        <dbReference type="EMBL" id="ETR68055.1"/>
    </source>
</evidence>
<feature type="domain" description="Cadherin" evidence="6">
    <location>
        <begin position="232"/>
        <end position="331"/>
    </location>
</feature>
<evidence type="ECO:0000256" key="2">
    <source>
        <dbReference type="ARBA" id="ARBA00022737"/>
    </source>
</evidence>
<evidence type="ECO:0000313" key="8">
    <source>
        <dbReference type="Proteomes" id="UP000189670"/>
    </source>
</evidence>
<name>A0A1V1NZX5_9BACT</name>
<dbReference type="SUPFAM" id="SSF49313">
    <property type="entry name" value="Cadherin-like"/>
    <property type="match status" value="5"/>
</dbReference>